<dbReference type="EMBL" id="JAKWBI020000127">
    <property type="protein sequence ID" value="KAJ2902011.1"/>
    <property type="molecule type" value="Genomic_DNA"/>
</dbReference>
<feature type="compositionally biased region" description="Polar residues" evidence="1">
    <location>
        <begin position="1"/>
        <end position="11"/>
    </location>
</feature>
<gene>
    <name evidence="2" type="ORF">MKZ38_001104</name>
</gene>
<protein>
    <submittedName>
        <fullName evidence="2">Uncharacterized protein</fullName>
    </submittedName>
</protein>
<sequence length="291" mass="32681">MATNNHTNSGAVDTPATRDKFNKDLPGPSTPEEVYPEELPKCKTLLHVLNYPLVWDFFRWFVYGWTIPNFFRKMVNWQYTTFVKPFTPLLTWFPIMYMVNALQFWDDCFNTALTKWDERVPVMTKSTSELTAYMTHPYNRYMDTFDQERAKMQNPKGVFAMFQAHLSCCLLFASEGARRGSENVTTFGRNTYEAFTHAGRNAKDTAENVVNNAKATAESAMSTAAQNVRTAADSARSKAQGAINNAQGAINNAREGTKETVQQVAEQARESVNDATQRADAAASDLTTPAS</sequence>
<accession>A0AAD5WS49</accession>
<comment type="caution">
    <text evidence="2">The sequence shown here is derived from an EMBL/GenBank/DDBJ whole genome shotgun (WGS) entry which is preliminary data.</text>
</comment>
<dbReference type="Proteomes" id="UP001201980">
    <property type="component" value="Unassembled WGS sequence"/>
</dbReference>
<name>A0AAD5WS49_9PEZI</name>
<feature type="region of interest" description="Disordered" evidence="1">
    <location>
        <begin position="264"/>
        <end position="291"/>
    </location>
</feature>
<evidence type="ECO:0000313" key="3">
    <source>
        <dbReference type="Proteomes" id="UP001201980"/>
    </source>
</evidence>
<reference evidence="2" key="1">
    <citation type="submission" date="2022-07" db="EMBL/GenBank/DDBJ databases">
        <title>Draft genome sequence of Zalerion maritima ATCC 34329, a (micro)plastics degrading marine fungus.</title>
        <authorList>
            <person name="Paco A."/>
            <person name="Goncalves M.F.M."/>
            <person name="Rocha-Santos T.A.P."/>
            <person name="Alves A."/>
        </authorList>
    </citation>
    <scope>NUCLEOTIDE SEQUENCE</scope>
    <source>
        <strain evidence="2">ATCC 34329</strain>
    </source>
</reference>
<dbReference type="AlphaFoldDB" id="A0AAD5WS49"/>
<evidence type="ECO:0000256" key="1">
    <source>
        <dbReference type="SAM" id="MobiDB-lite"/>
    </source>
</evidence>
<dbReference type="Gene3D" id="1.20.120.20">
    <property type="entry name" value="Apolipoprotein"/>
    <property type="match status" value="1"/>
</dbReference>
<organism evidence="2 3">
    <name type="scientific">Zalerion maritima</name>
    <dbReference type="NCBI Taxonomy" id="339359"/>
    <lineage>
        <taxon>Eukaryota</taxon>
        <taxon>Fungi</taxon>
        <taxon>Dikarya</taxon>
        <taxon>Ascomycota</taxon>
        <taxon>Pezizomycotina</taxon>
        <taxon>Sordariomycetes</taxon>
        <taxon>Lulworthiomycetidae</taxon>
        <taxon>Lulworthiales</taxon>
        <taxon>Lulworthiaceae</taxon>
        <taxon>Zalerion</taxon>
    </lineage>
</organism>
<proteinExistence type="predicted"/>
<evidence type="ECO:0000313" key="2">
    <source>
        <dbReference type="EMBL" id="KAJ2902011.1"/>
    </source>
</evidence>
<keyword evidence="3" id="KW-1185">Reference proteome</keyword>
<feature type="region of interest" description="Disordered" evidence="1">
    <location>
        <begin position="1"/>
        <end position="33"/>
    </location>
</feature>